<gene>
    <name evidence="3" type="ORF">PCOR1329_LOCUS9523</name>
</gene>
<keyword evidence="2" id="KW-1133">Transmembrane helix</keyword>
<evidence type="ECO:0000256" key="2">
    <source>
        <dbReference type="SAM" id="Phobius"/>
    </source>
</evidence>
<reference evidence="3" key="1">
    <citation type="submission" date="2023-10" db="EMBL/GenBank/DDBJ databases">
        <authorList>
            <person name="Chen Y."/>
            <person name="Shah S."/>
            <person name="Dougan E. K."/>
            <person name="Thang M."/>
            <person name="Chan C."/>
        </authorList>
    </citation>
    <scope>NUCLEOTIDE SEQUENCE [LARGE SCALE GENOMIC DNA]</scope>
</reference>
<feature type="region of interest" description="Disordered" evidence="1">
    <location>
        <begin position="1"/>
        <end position="24"/>
    </location>
</feature>
<keyword evidence="4" id="KW-1185">Reference proteome</keyword>
<feature type="compositionally biased region" description="Basic residues" evidence="1">
    <location>
        <begin position="15"/>
        <end position="24"/>
    </location>
</feature>
<dbReference type="EMBL" id="CAUYUJ010002658">
    <property type="protein sequence ID" value="CAK0801791.1"/>
    <property type="molecule type" value="Genomic_DNA"/>
</dbReference>
<dbReference type="Proteomes" id="UP001189429">
    <property type="component" value="Unassembled WGS sequence"/>
</dbReference>
<proteinExistence type="predicted"/>
<protein>
    <submittedName>
        <fullName evidence="3">Uncharacterized protein</fullName>
    </submittedName>
</protein>
<keyword evidence="2" id="KW-0472">Membrane</keyword>
<feature type="non-terminal residue" evidence="3">
    <location>
        <position position="130"/>
    </location>
</feature>
<evidence type="ECO:0000313" key="4">
    <source>
        <dbReference type="Proteomes" id="UP001189429"/>
    </source>
</evidence>
<organism evidence="3 4">
    <name type="scientific">Prorocentrum cordatum</name>
    <dbReference type="NCBI Taxonomy" id="2364126"/>
    <lineage>
        <taxon>Eukaryota</taxon>
        <taxon>Sar</taxon>
        <taxon>Alveolata</taxon>
        <taxon>Dinophyceae</taxon>
        <taxon>Prorocentrales</taxon>
        <taxon>Prorocentraceae</taxon>
        <taxon>Prorocentrum</taxon>
    </lineage>
</organism>
<evidence type="ECO:0000313" key="3">
    <source>
        <dbReference type="EMBL" id="CAK0801791.1"/>
    </source>
</evidence>
<comment type="caution">
    <text evidence="3">The sequence shown here is derived from an EMBL/GenBank/DDBJ whole genome shotgun (WGS) entry which is preliminary data.</text>
</comment>
<feature type="region of interest" description="Disordered" evidence="1">
    <location>
        <begin position="69"/>
        <end position="88"/>
    </location>
</feature>
<sequence>AITTSSTVHWDTRLQRRPQPHRPRVRTKVPQRLVDLFALLTWALGAFCAAWCWCASSSRRRARSCAASGVVDSIGRPSPPAGPTGAWKADDAVDSGELLLHELSPERAEGAGEATRLSATTLVHAPLIIL</sequence>
<name>A0ABN9Q7P0_9DINO</name>
<feature type="non-terminal residue" evidence="3">
    <location>
        <position position="1"/>
    </location>
</feature>
<accession>A0ABN9Q7P0</accession>
<feature type="transmembrane region" description="Helical" evidence="2">
    <location>
        <begin position="36"/>
        <end position="54"/>
    </location>
</feature>
<keyword evidence="2" id="KW-0812">Transmembrane</keyword>
<evidence type="ECO:0000256" key="1">
    <source>
        <dbReference type="SAM" id="MobiDB-lite"/>
    </source>
</evidence>